<dbReference type="InterPro" id="IPR005123">
    <property type="entry name" value="Oxoglu/Fe-dep_dioxygenase_dom"/>
</dbReference>
<evidence type="ECO:0000256" key="2">
    <source>
        <dbReference type="ARBA" id="ARBA00022723"/>
    </source>
</evidence>
<accession>A0A2J6R2M0</accession>
<dbReference type="PANTHER" id="PTHR10869:SF246">
    <property type="entry name" value="TRANSMEMBRANE PROLYL 4-HYDROXYLASE"/>
    <property type="match status" value="1"/>
</dbReference>
<dbReference type="Gene3D" id="2.60.120.620">
    <property type="entry name" value="q2cbj1_9rhob like domain"/>
    <property type="match status" value="1"/>
</dbReference>
<keyword evidence="6" id="KW-0732">Signal</keyword>
<feature type="signal peptide" evidence="6">
    <location>
        <begin position="1"/>
        <end position="19"/>
    </location>
</feature>
<dbReference type="STRING" id="1149755.A0A2J6R2M0"/>
<protein>
    <recommendedName>
        <fullName evidence="7">Fe2OG dioxygenase domain-containing protein</fullName>
    </recommendedName>
</protein>
<comment type="cofactor">
    <cofactor evidence="1">
        <name>L-ascorbate</name>
        <dbReference type="ChEBI" id="CHEBI:38290"/>
    </cofactor>
</comment>
<keyword evidence="3" id="KW-0223">Dioxygenase</keyword>
<name>A0A2J6R2M0_HYAVF</name>
<evidence type="ECO:0000256" key="4">
    <source>
        <dbReference type="ARBA" id="ARBA00023002"/>
    </source>
</evidence>
<dbReference type="EMBL" id="KZ613958">
    <property type="protein sequence ID" value="PMD32777.1"/>
    <property type="molecule type" value="Genomic_DNA"/>
</dbReference>
<reference evidence="8 9" key="1">
    <citation type="submission" date="2016-04" db="EMBL/GenBank/DDBJ databases">
        <title>A degradative enzymes factory behind the ericoid mycorrhizal symbiosis.</title>
        <authorList>
            <consortium name="DOE Joint Genome Institute"/>
            <person name="Martino E."/>
            <person name="Morin E."/>
            <person name="Grelet G."/>
            <person name="Kuo A."/>
            <person name="Kohler A."/>
            <person name="Daghino S."/>
            <person name="Barry K."/>
            <person name="Choi C."/>
            <person name="Cichocki N."/>
            <person name="Clum A."/>
            <person name="Copeland A."/>
            <person name="Hainaut M."/>
            <person name="Haridas S."/>
            <person name="Labutti K."/>
            <person name="Lindquist E."/>
            <person name="Lipzen A."/>
            <person name="Khouja H.-R."/>
            <person name="Murat C."/>
            <person name="Ohm R."/>
            <person name="Olson A."/>
            <person name="Spatafora J."/>
            <person name="Veneault-Fourrey C."/>
            <person name="Henrissat B."/>
            <person name="Grigoriev I."/>
            <person name="Martin F."/>
            <person name="Perotto S."/>
        </authorList>
    </citation>
    <scope>NUCLEOTIDE SEQUENCE [LARGE SCALE GENOMIC DNA]</scope>
    <source>
        <strain evidence="8 9">F</strain>
    </source>
</reference>
<keyword evidence="9" id="KW-1185">Reference proteome</keyword>
<dbReference type="Proteomes" id="UP000235786">
    <property type="component" value="Unassembled WGS sequence"/>
</dbReference>
<dbReference type="PROSITE" id="PS51471">
    <property type="entry name" value="FE2OG_OXY"/>
    <property type="match status" value="1"/>
</dbReference>
<evidence type="ECO:0000256" key="3">
    <source>
        <dbReference type="ARBA" id="ARBA00022964"/>
    </source>
</evidence>
<dbReference type="Pfam" id="PF13640">
    <property type="entry name" value="2OG-FeII_Oxy_3"/>
    <property type="match status" value="1"/>
</dbReference>
<dbReference type="GO" id="GO:0005506">
    <property type="term" value="F:iron ion binding"/>
    <property type="evidence" value="ECO:0007669"/>
    <property type="project" value="InterPro"/>
</dbReference>
<keyword evidence="5" id="KW-0408">Iron</keyword>
<proteinExistence type="predicted"/>
<keyword evidence="4" id="KW-0560">Oxidoreductase</keyword>
<evidence type="ECO:0000259" key="7">
    <source>
        <dbReference type="PROSITE" id="PS51471"/>
    </source>
</evidence>
<gene>
    <name evidence="8" type="ORF">L207DRAFT_499785</name>
</gene>
<dbReference type="InterPro" id="IPR006620">
    <property type="entry name" value="Pro_4_hyd_alph"/>
</dbReference>
<dbReference type="OrthoDB" id="420380at2759"/>
<feature type="chain" id="PRO_5014317004" description="Fe2OG dioxygenase domain-containing protein" evidence="6">
    <location>
        <begin position="20"/>
        <end position="265"/>
    </location>
</feature>
<dbReference type="SMART" id="SM00702">
    <property type="entry name" value="P4Hc"/>
    <property type="match status" value="1"/>
</dbReference>
<evidence type="ECO:0000256" key="5">
    <source>
        <dbReference type="ARBA" id="ARBA00023004"/>
    </source>
</evidence>
<feature type="domain" description="Fe2OG dioxygenase" evidence="7">
    <location>
        <begin position="130"/>
        <end position="258"/>
    </location>
</feature>
<dbReference type="GO" id="GO:0031418">
    <property type="term" value="F:L-ascorbic acid binding"/>
    <property type="evidence" value="ECO:0007669"/>
    <property type="project" value="InterPro"/>
</dbReference>
<dbReference type="AlphaFoldDB" id="A0A2J6R2M0"/>
<evidence type="ECO:0000256" key="1">
    <source>
        <dbReference type="ARBA" id="ARBA00001961"/>
    </source>
</evidence>
<dbReference type="InterPro" id="IPR045054">
    <property type="entry name" value="P4HA-like"/>
</dbReference>
<evidence type="ECO:0000313" key="8">
    <source>
        <dbReference type="EMBL" id="PMD32777.1"/>
    </source>
</evidence>
<evidence type="ECO:0000313" key="9">
    <source>
        <dbReference type="Proteomes" id="UP000235786"/>
    </source>
</evidence>
<organism evidence="8 9">
    <name type="scientific">Hyaloscypha variabilis (strain UAMH 11265 / GT02V1 / F)</name>
    <name type="common">Meliniomyces variabilis</name>
    <dbReference type="NCBI Taxonomy" id="1149755"/>
    <lineage>
        <taxon>Eukaryota</taxon>
        <taxon>Fungi</taxon>
        <taxon>Dikarya</taxon>
        <taxon>Ascomycota</taxon>
        <taxon>Pezizomycotina</taxon>
        <taxon>Leotiomycetes</taxon>
        <taxon>Helotiales</taxon>
        <taxon>Hyaloscyphaceae</taxon>
        <taxon>Hyaloscypha</taxon>
        <taxon>Hyaloscypha variabilis</taxon>
    </lineage>
</organism>
<sequence>MSKTLRCLLLSTLIPLVLSSLFESDEISQPASEDITISSIKDACREHSYKSHLISEDPLVIYIESFVTPEEASQLTDLSESKFKLSPLWSDDGKVSFNPNYRSSLTASLDRQSLIQCLETRARSFPFYTTPNALIKPLVVQRYGPSNQYRDHYDWFSSTPTLDGNIDSTFFVYIQANCTGGGTNFPRLKALEDEKWCEWVDCDQELGAGVTFRPVTGNAIFWRNLDAEGEGLKSTLHAGLPVTEGMKTGLNIWSWVRHNKDKSEL</sequence>
<evidence type="ECO:0000256" key="6">
    <source>
        <dbReference type="SAM" id="SignalP"/>
    </source>
</evidence>
<dbReference type="InterPro" id="IPR044862">
    <property type="entry name" value="Pro_4_hyd_alph_FE2OG_OXY"/>
</dbReference>
<dbReference type="GO" id="GO:0005783">
    <property type="term" value="C:endoplasmic reticulum"/>
    <property type="evidence" value="ECO:0007669"/>
    <property type="project" value="TreeGrafter"/>
</dbReference>
<dbReference type="PANTHER" id="PTHR10869">
    <property type="entry name" value="PROLYL 4-HYDROXYLASE ALPHA SUBUNIT"/>
    <property type="match status" value="1"/>
</dbReference>
<dbReference type="GO" id="GO:0004656">
    <property type="term" value="F:procollagen-proline 4-dioxygenase activity"/>
    <property type="evidence" value="ECO:0007669"/>
    <property type="project" value="TreeGrafter"/>
</dbReference>
<keyword evidence="2" id="KW-0479">Metal-binding</keyword>